<reference evidence="3" key="1">
    <citation type="journal article" date="2019" name="Int. J. Syst. Evol. Microbiol.">
        <title>The Global Catalogue of Microorganisms (GCM) 10K type strain sequencing project: providing services to taxonomists for standard genome sequencing and annotation.</title>
        <authorList>
            <consortium name="The Broad Institute Genomics Platform"/>
            <consortium name="The Broad Institute Genome Sequencing Center for Infectious Disease"/>
            <person name="Wu L."/>
            <person name="Ma J."/>
        </authorList>
    </citation>
    <scope>NUCLEOTIDE SEQUENCE [LARGE SCALE GENOMIC DNA]</scope>
    <source>
        <strain evidence="3">CCUG 53903</strain>
    </source>
</reference>
<feature type="compositionally biased region" description="Low complexity" evidence="1">
    <location>
        <begin position="214"/>
        <end position="228"/>
    </location>
</feature>
<feature type="compositionally biased region" description="Low complexity" evidence="1">
    <location>
        <begin position="271"/>
        <end position="284"/>
    </location>
</feature>
<feature type="region of interest" description="Disordered" evidence="1">
    <location>
        <begin position="269"/>
        <end position="306"/>
    </location>
</feature>
<keyword evidence="3" id="KW-1185">Reference proteome</keyword>
<feature type="compositionally biased region" description="Gly residues" evidence="1">
    <location>
        <begin position="285"/>
        <end position="299"/>
    </location>
</feature>
<protein>
    <submittedName>
        <fullName evidence="2">DUF1631 family protein</fullName>
    </submittedName>
</protein>
<evidence type="ECO:0000313" key="2">
    <source>
        <dbReference type="EMBL" id="MFC7461844.1"/>
    </source>
</evidence>
<dbReference type="RefSeq" id="WP_382202371.1">
    <property type="nucleotide sequence ID" value="NZ_JBHTBZ010000046.1"/>
</dbReference>
<dbReference type="Pfam" id="PF07793">
    <property type="entry name" value="DUF1631"/>
    <property type="match status" value="1"/>
</dbReference>
<sequence>MSDASTHTSHAQQARRLLLRHVLKALPDVVKDIATLLDKLPEPGASSDKVQLADNLRRSWLTRALPWQRAAGQRLLEQAPSSTSGTPLGSELRLLEEEDMEIQILAGRLAQTLAAPAQDEFNDLRLRLQHLEQTHELAHNDTVQPAHITQAMLGAWSDVGLTRDDWLHCQPVVERRLAQVFNEACHLANAWLLQQGVLPHIDLRALVRRGRDGAPLPAHGTAAATGPAPTHPPPGAPAAGMSPVAAKLQDMTQRMRQLLADHIPAAARWMGPATPTSAGTPTPGVAGGPDAGTPGGGGSAPSHKARADATTLMVAMPHPPTPGALRAADAGAIAPEAYQAGVAELRQQTRALKQAASSQQDKAVIEVVALIFDSILAEERLPPSIRVWFARLQMPVLRVALVDADFLGSTDHPARLLLDRMGACVMGFDAGVSLEPLEAEMRRIVQVVEQYPETGRKVFEIVHKEFEAFLSQHLLERGETQKLANLAEQVELKETLTVKFTIELRKLLGQAPVAEPVRDFLFHVWTEVLAVATVRHGAQHEVSTGFRAVAGELLWMASAKPTRAERAKVIGRLPGLMARLREGMTLLGLTAALQDQHIKRVSDALVEAFMARTQPLSDQWLQDMTQRLGSLDAYLADTEVEQIKLDQYSIEMITGVDASDIVVVPDTEQKISAALRAWAKGLERGAWFELSHNGFASLVQLSWRSPQKQLFLFAGPERRSFLLQQGRVASYLEAGLLKPCEAETLTLRATRDALNKLDANPERLLA</sequence>
<evidence type="ECO:0000313" key="3">
    <source>
        <dbReference type="Proteomes" id="UP001596457"/>
    </source>
</evidence>
<name>A0ABW2SF26_9BURK</name>
<proteinExistence type="predicted"/>
<comment type="caution">
    <text evidence="2">The sequence shown here is derived from an EMBL/GenBank/DDBJ whole genome shotgun (WGS) entry which is preliminary data.</text>
</comment>
<gene>
    <name evidence="2" type="ORF">ACFQU0_15525</name>
</gene>
<feature type="region of interest" description="Disordered" evidence="1">
    <location>
        <begin position="214"/>
        <end position="242"/>
    </location>
</feature>
<accession>A0ABW2SF26</accession>
<dbReference type="EMBL" id="JBHTBZ010000046">
    <property type="protein sequence ID" value="MFC7461844.1"/>
    <property type="molecule type" value="Genomic_DNA"/>
</dbReference>
<evidence type="ECO:0000256" key="1">
    <source>
        <dbReference type="SAM" id="MobiDB-lite"/>
    </source>
</evidence>
<dbReference type="InterPro" id="IPR012434">
    <property type="entry name" value="DUF1631"/>
</dbReference>
<dbReference type="Proteomes" id="UP001596457">
    <property type="component" value="Unassembled WGS sequence"/>
</dbReference>
<organism evidence="2 3">
    <name type="scientific">Hydrogenophaga defluvii</name>
    <dbReference type="NCBI Taxonomy" id="249410"/>
    <lineage>
        <taxon>Bacteria</taxon>
        <taxon>Pseudomonadati</taxon>
        <taxon>Pseudomonadota</taxon>
        <taxon>Betaproteobacteria</taxon>
        <taxon>Burkholderiales</taxon>
        <taxon>Comamonadaceae</taxon>
        <taxon>Hydrogenophaga</taxon>
    </lineage>
</organism>